<dbReference type="EMBL" id="FOKK01000005">
    <property type="protein sequence ID" value="SFB19583.1"/>
    <property type="molecule type" value="Genomic_DNA"/>
</dbReference>
<sequence>MVNQSIYKMKQPELGKKIYERRKAKGLTQEELVEKCNLNVRTIQRIEAGEVSPRNHSVKALFEALEIDWVEAGKAEHQEKIEEEKSSEVNSIVKKAVPNLILLYLALAAGVINLILPFFESGLDVNPMKVDEVNVSTFWWVKIGVALLSTLFLAGMIKMTHIFPNRILRRTLWVMLIINAIFGSVELALGTELNLVIVGFYIIRSIVFGSFFVLIGIGFLSYKNVWSNYTQIIGVLGILSGVLIMSVIGAYIVSVPFTLFKLSQLGFLFWAINKIGRTSSPDSTFSSQVTA</sequence>
<reference evidence="3 4" key="1">
    <citation type="submission" date="2016-10" db="EMBL/GenBank/DDBJ databases">
        <authorList>
            <person name="de Groot N.N."/>
        </authorList>
    </citation>
    <scope>NUCLEOTIDE SEQUENCE [LARGE SCALE GENOMIC DNA]</scope>
    <source>
        <strain evidence="3 4">DSM 23399</strain>
    </source>
</reference>
<dbReference type="GO" id="GO:0003677">
    <property type="term" value="F:DNA binding"/>
    <property type="evidence" value="ECO:0007669"/>
    <property type="project" value="InterPro"/>
</dbReference>
<dbReference type="SMART" id="SM00530">
    <property type="entry name" value="HTH_XRE"/>
    <property type="match status" value="1"/>
</dbReference>
<proteinExistence type="predicted"/>
<keyword evidence="1" id="KW-0472">Membrane</keyword>
<dbReference type="STRING" id="237018.SAMN04489723_105206"/>
<dbReference type="Gene3D" id="1.10.260.40">
    <property type="entry name" value="lambda repressor-like DNA-binding domains"/>
    <property type="match status" value="1"/>
</dbReference>
<evidence type="ECO:0000313" key="4">
    <source>
        <dbReference type="Proteomes" id="UP000198790"/>
    </source>
</evidence>
<feature type="transmembrane region" description="Helical" evidence="1">
    <location>
        <begin position="100"/>
        <end position="119"/>
    </location>
</feature>
<evidence type="ECO:0000313" key="3">
    <source>
        <dbReference type="EMBL" id="SFB19583.1"/>
    </source>
</evidence>
<dbReference type="CDD" id="cd00093">
    <property type="entry name" value="HTH_XRE"/>
    <property type="match status" value="1"/>
</dbReference>
<feature type="domain" description="HTH cro/C1-type" evidence="2">
    <location>
        <begin position="18"/>
        <end position="72"/>
    </location>
</feature>
<feature type="transmembrane region" description="Helical" evidence="1">
    <location>
        <begin position="232"/>
        <end position="253"/>
    </location>
</feature>
<dbReference type="InterPro" id="IPR010982">
    <property type="entry name" value="Lambda_DNA-bd_dom_sf"/>
</dbReference>
<organism evidence="3 4">
    <name type="scientific">Algoriphagus aquimarinus</name>
    <dbReference type="NCBI Taxonomy" id="237018"/>
    <lineage>
        <taxon>Bacteria</taxon>
        <taxon>Pseudomonadati</taxon>
        <taxon>Bacteroidota</taxon>
        <taxon>Cytophagia</taxon>
        <taxon>Cytophagales</taxon>
        <taxon>Cyclobacteriaceae</taxon>
        <taxon>Algoriphagus</taxon>
    </lineage>
</organism>
<dbReference type="PROSITE" id="PS50943">
    <property type="entry name" value="HTH_CROC1"/>
    <property type="match status" value="1"/>
</dbReference>
<protein>
    <submittedName>
        <fullName evidence="3">Helix-turn-helix</fullName>
    </submittedName>
</protein>
<name>A0A1I0Z5P7_9BACT</name>
<dbReference type="Proteomes" id="UP000198790">
    <property type="component" value="Unassembled WGS sequence"/>
</dbReference>
<dbReference type="SUPFAM" id="SSF47413">
    <property type="entry name" value="lambda repressor-like DNA-binding domains"/>
    <property type="match status" value="1"/>
</dbReference>
<gene>
    <name evidence="3" type="ORF">SAMN04489723_105206</name>
</gene>
<evidence type="ECO:0000256" key="1">
    <source>
        <dbReference type="SAM" id="Phobius"/>
    </source>
</evidence>
<accession>A0A1I0Z5P7</accession>
<dbReference type="AlphaFoldDB" id="A0A1I0Z5P7"/>
<keyword evidence="1" id="KW-0812">Transmembrane</keyword>
<evidence type="ECO:0000259" key="2">
    <source>
        <dbReference type="PROSITE" id="PS50943"/>
    </source>
</evidence>
<feature type="transmembrane region" description="Helical" evidence="1">
    <location>
        <begin position="195"/>
        <end position="220"/>
    </location>
</feature>
<feature type="transmembrane region" description="Helical" evidence="1">
    <location>
        <begin position="139"/>
        <end position="159"/>
    </location>
</feature>
<keyword evidence="1" id="KW-1133">Transmembrane helix</keyword>
<feature type="transmembrane region" description="Helical" evidence="1">
    <location>
        <begin position="171"/>
        <end position="189"/>
    </location>
</feature>
<dbReference type="InterPro" id="IPR001387">
    <property type="entry name" value="Cro/C1-type_HTH"/>
</dbReference>
<dbReference type="OrthoDB" id="1357763at2"/>
<dbReference type="Pfam" id="PF01381">
    <property type="entry name" value="HTH_3"/>
    <property type="match status" value="1"/>
</dbReference>
<keyword evidence="4" id="KW-1185">Reference proteome</keyword>